<dbReference type="AlphaFoldDB" id="Q0CZK4"/>
<evidence type="ECO:0000313" key="2">
    <source>
        <dbReference type="EMBL" id="EAU39526.1"/>
    </source>
</evidence>
<keyword evidence="1" id="KW-0472">Membrane</keyword>
<evidence type="ECO:0000313" key="3">
    <source>
        <dbReference type="Proteomes" id="UP000007963"/>
    </source>
</evidence>
<dbReference type="eggNOG" id="ENOG502R6QX">
    <property type="taxonomic scope" value="Eukaryota"/>
</dbReference>
<dbReference type="STRING" id="341663.Q0CZK4"/>
<keyword evidence="1" id="KW-1133">Transmembrane helix</keyword>
<reference evidence="3" key="1">
    <citation type="submission" date="2005-09" db="EMBL/GenBank/DDBJ databases">
        <title>Annotation of the Aspergillus terreus NIH2624 genome.</title>
        <authorList>
            <person name="Birren B.W."/>
            <person name="Lander E.S."/>
            <person name="Galagan J.E."/>
            <person name="Nusbaum C."/>
            <person name="Devon K."/>
            <person name="Henn M."/>
            <person name="Ma L.-J."/>
            <person name="Jaffe D.B."/>
            <person name="Butler J."/>
            <person name="Alvarez P."/>
            <person name="Gnerre S."/>
            <person name="Grabherr M."/>
            <person name="Kleber M."/>
            <person name="Mauceli E.W."/>
            <person name="Brockman W."/>
            <person name="Rounsley S."/>
            <person name="Young S.K."/>
            <person name="LaButti K."/>
            <person name="Pushparaj V."/>
            <person name="DeCaprio D."/>
            <person name="Crawford M."/>
            <person name="Koehrsen M."/>
            <person name="Engels R."/>
            <person name="Montgomery P."/>
            <person name="Pearson M."/>
            <person name="Howarth C."/>
            <person name="Larson L."/>
            <person name="Luoma S."/>
            <person name="White J."/>
            <person name="Alvarado L."/>
            <person name="Kodira C.D."/>
            <person name="Zeng Q."/>
            <person name="Oleary S."/>
            <person name="Yandava C."/>
            <person name="Denning D.W."/>
            <person name="Nierman W.C."/>
            <person name="Milne T."/>
            <person name="Madden K."/>
        </authorList>
    </citation>
    <scope>NUCLEOTIDE SEQUENCE [LARGE SCALE GENOMIC DNA]</scope>
    <source>
        <strain evidence="3">NIH 2624 / FGSC A1156</strain>
    </source>
</reference>
<dbReference type="VEuPathDB" id="FungiDB:ATEG_00880"/>
<proteinExistence type="predicted"/>
<protein>
    <submittedName>
        <fullName evidence="2">Uncharacterized protein</fullName>
    </submittedName>
</protein>
<dbReference type="EMBL" id="CH476594">
    <property type="protein sequence ID" value="EAU39526.1"/>
    <property type="molecule type" value="Genomic_DNA"/>
</dbReference>
<dbReference type="GeneID" id="4355641"/>
<sequence length="576" mass="66025">MSGEACHFNGSPDLYGFGIRLGIYLQWTAAWIANSWELESAFSMLWTNGIFLVSTFAAVLRVTATHTMNAAEMIPLINILLSYFATVFPIIGLRLTFQTRKPLIPVTSIMTFQTFAVFLSVGTALQFLNILFFLLRTLKVSFLHVKPETFNQRQSSFNFTVKSWIYLNFYPISENDLMSYWVDETVKPILPLVNQQQIRTVSQIFYAVSICSGILAVELGITWNSLTGVGPHDILSTSQLIPFLVGCFSLFQVVSDLSLKKYNVLDQEEMMTQASEAEKSGYTPYEPEDDTHLNQLVQRYSQNLVVGEESNANGKERAKQHNRLALALGSRYERHGYTADFDEAITHSAKAISLDDESMDYHMNMGVLLRVRWQKTNDLQDLDKAIARLEFMKRRQGLTRAELVNILDDLIRLKKERRTATDEGPDSLIEPMEELYSLMWHEYSRKAPDCLILSELYWEKYEKGVGEVVVLKKAIFYAKESVKATGDSFLDKAMRLNSWTQKLLDSYRSTRKGILLKRAIEYEKRAESSLTYGQSQGADDYYWLGKLLAELYEKERDGHIIKEAIRQEALFSTLYL</sequence>
<dbReference type="Gene3D" id="1.25.40.10">
    <property type="entry name" value="Tetratricopeptide repeat domain"/>
    <property type="match status" value="1"/>
</dbReference>
<dbReference type="OrthoDB" id="3945378at2759"/>
<dbReference type="SUPFAM" id="SSF48452">
    <property type="entry name" value="TPR-like"/>
    <property type="match status" value="1"/>
</dbReference>
<dbReference type="Proteomes" id="UP000007963">
    <property type="component" value="Unassembled WGS sequence"/>
</dbReference>
<feature type="transmembrane region" description="Helical" evidence="1">
    <location>
        <begin position="76"/>
        <end position="95"/>
    </location>
</feature>
<organism evidence="2 3">
    <name type="scientific">Aspergillus terreus (strain NIH 2624 / FGSC A1156)</name>
    <dbReference type="NCBI Taxonomy" id="341663"/>
    <lineage>
        <taxon>Eukaryota</taxon>
        <taxon>Fungi</taxon>
        <taxon>Dikarya</taxon>
        <taxon>Ascomycota</taxon>
        <taxon>Pezizomycotina</taxon>
        <taxon>Eurotiomycetes</taxon>
        <taxon>Eurotiomycetidae</taxon>
        <taxon>Eurotiales</taxon>
        <taxon>Aspergillaceae</taxon>
        <taxon>Aspergillus</taxon>
        <taxon>Aspergillus subgen. Circumdati</taxon>
    </lineage>
</organism>
<feature type="transmembrane region" description="Helical" evidence="1">
    <location>
        <begin position="115"/>
        <end position="135"/>
    </location>
</feature>
<feature type="transmembrane region" description="Helical" evidence="1">
    <location>
        <begin position="204"/>
        <end position="223"/>
    </location>
</feature>
<feature type="transmembrane region" description="Helical" evidence="1">
    <location>
        <begin position="45"/>
        <end position="64"/>
    </location>
</feature>
<dbReference type="HOGENOM" id="CLU_473241_0_0_1"/>
<dbReference type="RefSeq" id="XP_001210966.1">
    <property type="nucleotide sequence ID" value="XM_001210966.1"/>
</dbReference>
<name>Q0CZK4_ASPTN</name>
<keyword evidence="1" id="KW-0812">Transmembrane</keyword>
<gene>
    <name evidence="2" type="ORF">ATEG_00880</name>
</gene>
<evidence type="ECO:0000256" key="1">
    <source>
        <dbReference type="SAM" id="Phobius"/>
    </source>
</evidence>
<dbReference type="InterPro" id="IPR011990">
    <property type="entry name" value="TPR-like_helical_dom_sf"/>
</dbReference>
<accession>Q0CZK4</accession>